<reference evidence="3" key="1">
    <citation type="submission" date="2016-05" db="EMBL/GenBank/DDBJ databases">
        <authorList>
            <person name="Liu B."/>
            <person name="Wang J."/>
            <person name="Zhu Y."/>
            <person name="Liu G."/>
            <person name="Chen Q."/>
            <person name="Chen Z."/>
            <person name="Lan J."/>
            <person name="Che J."/>
            <person name="Ge C."/>
            <person name="Shi H."/>
            <person name="Pan Z."/>
            <person name="Liu X."/>
        </authorList>
    </citation>
    <scope>NUCLEOTIDE SEQUENCE [LARGE SCALE GENOMIC DNA]</scope>
    <source>
        <strain evidence="3">FJAT-27215</strain>
    </source>
</reference>
<name>A0A1B9ATZ9_9BACI</name>
<sequence>MIDLTVLFLSSFRLTRLLVFDDIMEKVRAPFFMEVEEKTETGEVELFIVPREKGLRGWIGRLLSCYWCTGVWASAFCCLLYVFSPHTGRFFIMILAVAGGAALIESIVQRLIGGTD</sequence>
<evidence type="ECO:0000256" key="1">
    <source>
        <dbReference type="SAM" id="Phobius"/>
    </source>
</evidence>
<keyword evidence="1" id="KW-0812">Transmembrane</keyword>
<dbReference type="EMBL" id="MAYT01000023">
    <property type="protein sequence ID" value="OCA87343.1"/>
    <property type="molecule type" value="Genomic_DNA"/>
</dbReference>
<dbReference type="Pfam" id="PF07098">
    <property type="entry name" value="DUF1360"/>
    <property type="match status" value="1"/>
</dbReference>
<accession>A0A1B9ATZ9</accession>
<dbReference type="InterPro" id="IPR010773">
    <property type="entry name" value="Mycophage_PG1_Gp7"/>
</dbReference>
<comment type="caution">
    <text evidence="2">The sequence shown here is derived from an EMBL/GenBank/DDBJ whole genome shotgun (WGS) entry which is preliminary data.</text>
</comment>
<evidence type="ECO:0000313" key="3">
    <source>
        <dbReference type="Proteomes" id="UP000092578"/>
    </source>
</evidence>
<keyword evidence="1" id="KW-0472">Membrane</keyword>
<keyword evidence="3" id="KW-1185">Reference proteome</keyword>
<feature type="transmembrane region" description="Helical" evidence="1">
    <location>
        <begin position="90"/>
        <end position="108"/>
    </location>
</feature>
<dbReference type="RefSeq" id="WP_065410792.1">
    <property type="nucleotide sequence ID" value="NZ_MAYT01000023.1"/>
</dbReference>
<keyword evidence="1" id="KW-1133">Transmembrane helix</keyword>
<gene>
    <name evidence="2" type="ORF">A8F95_08870</name>
</gene>
<dbReference type="Proteomes" id="UP000092578">
    <property type="component" value="Unassembled WGS sequence"/>
</dbReference>
<feature type="transmembrane region" description="Helical" evidence="1">
    <location>
        <begin position="63"/>
        <end position="84"/>
    </location>
</feature>
<organism evidence="2 3">
    <name type="scientific">Pseudobacillus wudalianchiensis</name>
    <dbReference type="NCBI Taxonomy" id="1743143"/>
    <lineage>
        <taxon>Bacteria</taxon>
        <taxon>Bacillati</taxon>
        <taxon>Bacillota</taxon>
        <taxon>Bacilli</taxon>
        <taxon>Bacillales</taxon>
        <taxon>Bacillaceae</taxon>
        <taxon>Pseudobacillus</taxon>
    </lineage>
</organism>
<protein>
    <submittedName>
        <fullName evidence="2">Sporulation protein</fullName>
    </submittedName>
</protein>
<evidence type="ECO:0000313" key="2">
    <source>
        <dbReference type="EMBL" id="OCA87343.1"/>
    </source>
</evidence>
<dbReference type="AlphaFoldDB" id="A0A1B9ATZ9"/>
<proteinExistence type="predicted"/>